<protein>
    <submittedName>
        <fullName evidence="8">MFS domain-containing protein</fullName>
    </submittedName>
</protein>
<dbReference type="InterPro" id="IPR036259">
    <property type="entry name" value="MFS_trans_sf"/>
</dbReference>
<comment type="subcellular location">
    <subcellularLocation>
        <location evidence="1">Membrane</location>
        <topology evidence="1">Multi-pass membrane protein</topology>
    </subcellularLocation>
</comment>
<dbReference type="InterPro" id="IPR045263">
    <property type="entry name" value="GLUT"/>
</dbReference>
<dbReference type="AlphaFoldDB" id="A0AAF5D1G3"/>
<dbReference type="InterPro" id="IPR000742">
    <property type="entry name" value="EGF"/>
</dbReference>
<dbReference type="SUPFAM" id="SSF103473">
    <property type="entry name" value="MFS general substrate transporter"/>
    <property type="match status" value="1"/>
</dbReference>
<feature type="transmembrane region" description="Helical" evidence="5">
    <location>
        <begin position="265"/>
        <end position="286"/>
    </location>
</feature>
<name>A0AAF5D1G3_STRER</name>
<evidence type="ECO:0000256" key="2">
    <source>
        <dbReference type="ARBA" id="ARBA00022692"/>
    </source>
</evidence>
<keyword evidence="2 5" id="KW-0812">Transmembrane</keyword>
<evidence type="ECO:0000313" key="7">
    <source>
        <dbReference type="Proteomes" id="UP000035681"/>
    </source>
</evidence>
<keyword evidence="7" id="KW-1185">Reference proteome</keyword>
<organism evidence="7 8">
    <name type="scientific">Strongyloides stercoralis</name>
    <name type="common">Threadworm</name>
    <dbReference type="NCBI Taxonomy" id="6248"/>
    <lineage>
        <taxon>Eukaryota</taxon>
        <taxon>Metazoa</taxon>
        <taxon>Ecdysozoa</taxon>
        <taxon>Nematoda</taxon>
        <taxon>Chromadorea</taxon>
        <taxon>Rhabditida</taxon>
        <taxon>Tylenchina</taxon>
        <taxon>Panagrolaimomorpha</taxon>
        <taxon>Strongyloidoidea</taxon>
        <taxon>Strongyloididae</taxon>
        <taxon>Strongyloides</taxon>
    </lineage>
</organism>
<sequence length="649" mass="74372">MVDWIFIKFILICTSIAFACNIQYGFSSVYFNTPVDEFKSYLNESQIKRGNIFTDTFYNSIWNWLLNVWFIGFFIGIWINPIFCDKYGRRLTFLGANILSLLGSCIRCIAIKTYIYELLIIGRIIISISTAVTYQCQILYLQESAPTNYRGIAGFISEISFAVSCLTGMFLGMSSVLGSNLFWLLFFPIIPCFLSIVVIFLTKETPKFLFIVKKDYLLTKESIIFYHGKGVDYEKVMKEIELESLSDQEAKSFINLFKDFLKEKYLLKALILSCCALQNTVALWAILLSSTTFLSSVNLENNISQLSSTLMTLCYVFGTLSGSIVIEKFGRRPMLLGFSSANSIVLIIYLIFSILHNQIYFSKYICLVSFLLYAFTYGCAVGPISWFISSELVDQKYRSFIQSLCYAFNTIMVVITSFIVLPLFNTIGAYTFLILYIIPSIFCLLILFLYLPETKVIIFIPIIFIQSKDIRSLVIPIKNEPPYPVSRGTQMSKNNNLICIHGHKSGMKCICKPGFSGEFCQNKMFCLSLNLTSDGFCKECIENYEGDFCDIPICKHGEPNKSEQKCVCNLPYSGEFCNKLNKADVLLYHNNKMRMFGPIGFLILIPMGLMYYFCEKDSKQRKVKRYAKLLEKEEFEVCHKAVKTMLQEK</sequence>
<evidence type="ECO:0000256" key="5">
    <source>
        <dbReference type="SAM" id="Phobius"/>
    </source>
</evidence>
<evidence type="ECO:0000256" key="4">
    <source>
        <dbReference type="ARBA" id="ARBA00023136"/>
    </source>
</evidence>
<dbReference type="WBParaSite" id="TCONS_00004943.p1">
    <property type="protein sequence ID" value="TCONS_00004943.p1"/>
    <property type="gene ID" value="XLOC_003207"/>
</dbReference>
<feature type="transmembrane region" description="Helical" evidence="5">
    <location>
        <begin position="306"/>
        <end position="326"/>
    </location>
</feature>
<evidence type="ECO:0000256" key="3">
    <source>
        <dbReference type="ARBA" id="ARBA00022989"/>
    </source>
</evidence>
<evidence type="ECO:0000259" key="6">
    <source>
        <dbReference type="PROSITE" id="PS50850"/>
    </source>
</evidence>
<dbReference type="Pfam" id="PF00083">
    <property type="entry name" value="Sugar_tr"/>
    <property type="match status" value="1"/>
</dbReference>
<dbReference type="PANTHER" id="PTHR23503:SF29">
    <property type="entry name" value="MAJOR FACILITATOR SUPERFAMILY (MFS) PROFILE DOMAIN-CONTAINING PROTEIN"/>
    <property type="match status" value="1"/>
</dbReference>
<dbReference type="Gene3D" id="1.20.1250.20">
    <property type="entry name" value="MFS general substrate transporter like domains"/>
    <property type="match status" value="1"/>
</dbReference>
<feature type="transmembrane region" description="Helical" evidence="5">
    <location>
        <begin position="595"/>
        <end position="613"/>
    </location>
</feature>
<dbReference type="GO" id="GO:0015149">
    <property type="term" value="F:hexose transmembrane transporter activity"/>
    <property type="evidence" value="ECO:0007669"/>
    <property type="project" value="TreeGrafter"/>
</dbReference>
<feature type="transmembrane region" description="Helical" evidence="5">
    <location>
        <begin position="400"/>
        <end position="421"/>
    </location>
</feature>
<feature type="transmembrane region" description="Helical" evidence="5">
    <location>
        <begin position="333"/>
        <end position="355"/>
    </location>
</feature>
<dbReference type="InterPro" id="IPR005829">
    <property type="entry name" value="Sugar_transporter_CS"/>
</dbReference>
<feature type="transmembrane region" description="Helical" evidence="5">
    <location>
        <begin position="181"/>
        <end position="201"/>
    </location>
</feature>
<evidence type="ECO:0000313" key="8">
    <source>
        <dbReference type="WBParaSite" id="TCONS_00004943.p1"/>
    </source>
</evidence>
<dbReference type="PROSITE" id="PS50850">
    <property type="entry name" value="MFS"/>
    <property type="match status" value="1"/>
</dbReference>
<reference evidence="8" key="1">
    <citation type="submission" date="2024-02" db="UniProtKB">
        <authorList>
            <consortium name="WormBaseParasite"/>
        </authorList>
    </citation>
    <scope>IDENTIFICATION</scope>
</reference>
<dbReference type="InterPro" id="IPR020846">
    <property type="entry name" value="MFS_dom"/>
</dbReference>
<dbReference type="PROSITE" id="PS00216">
    <property type="entry name" value="SUGAR_TRANSPORT_1"/>
    <property type="match status" value="1"/>
</dbReference>
<feature type="transmembrane region" description="Helical" evidence="5">
    <location>
        <begin position="120"/>
        <end position="140"/>
    </location>
</feature>
<dbReference type="InterPro" id="IPR005828">
    <property type="entry name" value="MFS_sugar_transport-like"/>
</dbReference>
<dbReference type="GO" id="GO:0016020">
    <property type="term" value="C:membrane"/>
    <property type="evidence" value="ECO:0007669"/>
    <property type="project" value="UniProtKB-SubCell"/>
</dbReference>
<evidence type="ECO:0000256" key="1">
    <source>
        <dbReference type="ARBA" id="ARBA00004141"/>
    </source>
</evidence>
<feature type="transmembrane region" description="Helical" evidence="5">
    <location>
        <begin position="61"/>
        <end position="79"/>
    </location>
</feature>
<feature type="transmembrane region" description="Helical" evidence="5">
    <location>
        <begin position="5"/>
        <end position="26"/>
    </location>
</feature>
<feature type="transmembrane region" description="Helical" evidence="5">
    <location>
        <begin position="152"/>
        <end position="175"/>
    </location>
</feature>
<feature type="domain" description="Major facilitator superfamily (MFS) profile" evidence="6">
    <location>
        <begin position="13"/>
        <end position="455"/>
    </location>
</feature>
<dbReference type="Proteomes" id="UP000035681">
    <property type="component" value="Unplaced"/>
</dbReference>
<dbReference type="PANTHER" id="PTHR23503">
    <property type="entry name" value="SOLUTE CARRIER FAMILY 2"/>
    <property type="match status" value="1"/>
</dbReference>
<proteinExistence type="predicted"/>
<dbReference type="PROSITE" id="PS00022">
    <property type="entry name" value="EGF_1"/>
    <property type="match status" value="2"/>
</dbReference>
<feature type="transmembrane region" description="Helical" evidence="5">
    <location>
        <begin position="361"/>
        <end position="388"/>
    </location>
</feature>
<accession>A0AAF5D1G3</accession>
<keyword evidence="4 5" id="KW-0472">Membrane</keyword>
<dbReference type="PROSITE" id="PS01186">
    <property type="entry name" value="EGF_2"/>
    <property type="match status" value="2"/>
</dbReference>
<keyword evidence="3 5" id="KW-1133">Transmembrane helix</keyword>
<feature type="transmembrane region" description="Helical" evidence="5">
    <location>
        <begin position="427"/>
        <end position="451"/>
    </location>
</feature>